<feature type="binding site" evidence="14">
    <location>
        <position position="183"/>
    </location>
    <ligand>
        <name>L-threonine</name>
        <dbReference type="ChEBI" id="CHEBI:57926"/>
    </ligand>
</feature>
<evidence type="ECO:0000256" key="12">
    <source>
        <dbReference type="ARBA" id="ARBA00048366"/>
    </source>
</evidence>
<dbReference type="Gene3D" id="3.90.870.10">
    <property type="entry name" value="DHBP synthase"/>
    <property type="match status" value="1"/>
</dbReference>
<dbReference type="Proteomes" id="UP000176923">
    <property type="component" value="Unassembled WGS sequence"/>
</dbReference>
<evidence type="ECO:0000256" key="6">
    <source>
        <dbReference type="ARBA" id="ARBA00022679"/>
    </source>
</evidence>
<gene>
    <name evidence="16" type="ORF">A3D77_04080</name>
</gene>
<comment type="caution">
    <text evidence="16">The sequence shown here is derived from an EMBL/GenBank/DDBJ whole genome shotgun (WGS) entry which is preliminary data.</text>
</comment>
<reference evidence="16 17" key="1">
    <citation type="journal article" date="2016" name="Nat. Commun.">
        <title>Thousands of microbial genomes shed light on interconnected biogeochemical processes in an aquifer system.</title>
        <authorList>
            <person name="Anantharaman K."/>
            <person name="Brown C.T."/>
            <person name="Hug L.A."/>
            <person name="Sharon I."/>
            <person name="Castelle C.J."/>
            <person name="Probst A.J."/>
            <person name="Thomas B.C."/>
            <person name="Singh A."/>
            <person name="Wilkins M.J."/>
            <person name="Karaoz U."/>
            <person name="Brodie E.L."/>
            <person name="Williams K.H."/>
            <person name="Hubbard S.S."/>
            <person name="Banfield J.F."/>
        </authorList>
    </citation>
    <scope>NUCLEOTIDE SEQUENCE [LARGE SCALE GENOMIC DNA]</scope>
</reference>
<dbReference type="SUPFAM" id="SSF55821">
    <property type="entry name" value="YrdC/RibB"/>
    <property type="match status" value="1"/>
</dbReference>
<keyword evidence="8 13" id="KW-0548">Nucleotidyltransferase</keyword>
<comment type="function">
    <text evidence="13">Required for the formation of a threonylcarbamoyl group on adenosine at position 37 (t(6)A37) in tRNAs that read codons beginning with adenine.</text>
</comment>
<dbReference type="Pfam" id="PF03481">
    <property type="entry name" value="Sua5_C"/>
    <property type="match status" value="1"/>
</dbReference>
<dbReference type="PANTHER" id="PTHR17490">
    <property type="entry name" value="SUA5"/>
    <property type="match status" value="1"/>
</dbReference>
<feature type="binding site" evidence="14">
    <location>
        <position position="119"/>
    </location>
    <ligand>
        <name>ATP</name>
        <dbReference type="ChEBI" id="CHEBI:30616"/>
    </ligand>
</feature>
<feature type="binding site" evidence="14">
    <location>
        <position position="197"/>
    </location>
    <ligand>
        <name>ATP</name>
        <dbReference type="ChEBI" id="CHEBI:30616"/>
    </ligand>
</feature>
<accession>A0A1F5ZKP6</accession>
<proteinExistence type="inferred from homology"/>
<evidence type="ECO:0000256" key="3">
    <source>
        <dbReference type="ARBA" id="ARBA00012584"/>
    </source>
</evidence>
<comment type="subcellular location">
    <subcellularLocation>
        <location evidence="1 13">Cytoplasm</location>
    </subcellularLocation>
</comment>
<evidence type="ECO:0000256" key="2">
    <source>
        <dbReference type="ARBA" id="ARBA00007663"/>
    </source>
</evidence>
<dbReference type="GO" id="GO:0005524">
    <property type="term" value="F:ATP binding"/>
    <property type="evidence" value="ECO:0007669"/>
    <property type="project" value="UniProtKB-UniRule"/>
</dbReference>
<dbReference type="InterPro" id="IPR038385">
    <property type="entry name" value="Sua5/YwlC_C"/>
</dbReference>
<evidence type="ECO:0000256" key="9">
    <source>
        <dbReference type="ARBA" id="ARBA00022741"/>
    </source>
</evidence>
<keyword evidence="10 13" id="KW-0067">ATP-binding</keyword>
<evidence type="ECO:0000256" key="7">
    <source>
        <dbReference type="ARBA" id="ARBA00022694"/>
    </source>
</evidence>
<dbReference type="PIRSF" id="PIRSF004930">
    <property type="entry name" value="Tln_factor_SUA5"/>
    <property type="match status" value="1"/>
</dbReference>
<feature type="binding site" evidence="14">
    <location>
        <position position="69"/>
    </location>
    <ligand>
        <name>L-threonine</name>
        <dbReference type="ChEBI" id="CHEBI:57926"/>
    </ligand>
</feature>
<dbReference type="GO" id="GO:0061710">
    <property type="term" value="F:L-threonylcarbamoyladenylate synthase"/>
    <property type="evidence" value="ECO:0007669"/>
    <property type="project" value="UniProtKB-EC"/>
</dbReference>
<comment type="catalytic activity">
    <reaction evidence="12 13">
        <text>L-threonine + hydrogencarbonate + ATP = L-threonylcarbamoyladenylate + diphosphate + H2O</text>
        <dbReference type="Rhea" id="RHEA:36407"/>
        <dbReference type="ChEBI" id="CHEBI:15377"/>
        <dbReference type="ChEBI" id="CHEBI:17544"/>
        <dbReference type="ChEBI" id="CHEBI:30616"/>
        <dbReference type="ChEBI" id="CHEBI:33019"/>
        <dbReference type="ChEBI" id="CHEBI:57926"/>
        <dbReference type="ChEBI" id="CHEBI:73682"/>
        <dbReference type="EC" id="2.7.7.87"/>
    </reaction>
</comment>
<dbReference type="InterPro" id="IPR005145">
    <property type="entry name" value="Sua5_C"/>
</dbReference>
<dbReference type="PANTHER" id="PTHR17490:SF16">
    <property type="entry name" value="THREONYLCARBAMOYL-AMP SYNTHASE"/>
    <property type="match status" value="1"/>
</dbReference>
<sequence>MNTIFAKVDINNPNLSILKKAADIIKKGGLVVFPTETVYGLGANALDEKAVEKIFIAKKRPSDNPIIAHISDIGELSSLVSEITPIHKKIIENFWPGPLTLLFNKKDSVPPIVSAGLPTITVRFPSHPVARKLIELSGIPIAAPSANLSGRPSPTNAQHVIEDLNGRVDIIIDGGPTTFGLESTVVDILNNPPRILRNGAVSIEEIRKILPNVIDGTKILNNNSPISPGMKYRHYAPRAKVILLDSKNLVQNIQNYLKENLLNKKEASLIALKPLNHLTIQQNIYKDINEMSIHLFDAFRKMDHENKKVIFVQKPAARGIGKAVLDRLEKASA</sequence>
<dbReference type="InterPro" id="IPR050156">
    <property type="entry name" value="TC-AMP_synthase_SUA5"/>
</dbReference>
<feature type="binding site" evidence="14">
    <location>
        <position position="153"/>
    </location>
    <ligand>
        <name>ATP</name>
        <dbReference type="ChEBI" id="CHEBI:30616"/>
    </ligand>
</feature>
<evidence type="ECO:0000256" key="13">
    <source>
        <dbReference type="PIRNR" id="PIRNR004930"/>
    </source>
</evidence>
<dbReference type="Gene3D" id="3.40.50.11030">
    <property type="entry name" value="Threonylcarbamoyl-AMP synthase, C-terminal domain"/>
    <property type="match status" value="1"/>
</dbReference>
<evidence type="ECO:0000256" key="10">
    <source>
        <dbReference type="ARBA" id="ARBA00022840"/>
    </source>
</evidence>
<keyword evidence="5 13" id="KW-0963">Cytoplasm</keyword>
<feature type="binding site" evidence="14">
    <location>
        <position position="235"/>
    </location>
    <ligand>
        <name>ATP</name>
        <dbReference type="ChEBI" id="CHEBI:30616"/>
    </ligand>
</feature>
<feature type="binding site" evidence="14">
    <location>
        <position position="145"/>
    </location>
    <ligand>
        <name>ATP</name>
        <dbReference type="ChEBI" id="CHEBI:30616"/>
    </ligand>
</feature>
<dbReference type="NCBIfam" id="TIGR00057">
    <property type="entry name" value="L-threonylcarbamoyladenylate synthase"/>
    <property type="match status" value="1"/>
</dbReference>
<comment type="similarity">
    <text evidence="2 13">Belongs to the SUA5 family.</text>
</comment>
<feature type="binding site" evidence="14">
    <location>
        <position position="123"/>
    </location>
    <ligand>
        <name>L-threonine</name>
        <dbReference type="ChEBI" id="CHEBI:57926"/>
    </ligand>
</feature>
<evidence type="ECO:0000256" key="1">
    <source>
        <dbReference type="ARBA" id="ARBA00004496"/>
    </source>
</evidence>
<name>A0A1F5ZKP6_9BACT</name>
<evidence type="ECO:0000256" key="4">
    <source>
        <dbReference type="ARBA" id="ARBA00015492"/>
    </source>
</evidence>
<feature type="binding site" evidence="14">
    <location>
        <position position="143"/>
    </location>
    <ligand>
        <name>L-threonine</name>
        <dbReference type="ChEBI" id="CHEBI:57926"/>
    </ligand>
</feature>
<dbReference type="AlphaFoldDB" id="A0A1F5ZKP6"/>
<evidence type="ECO:0000313" key="17">
    <source>
        <dbReference type="Proteomes" id="UP000176923"/>
    </source>
</evidence>
<keyword evidence="9 13" id="KW-0547">Nucleotide-binding</keyword>
<dbReference type="InterPro" id="IPR006070">
    <property type="entry name" value="Sua5-like_dom"/>
</dbReference>
<feature type="binding site" evidence="14">
    <location>
        <position position="37"/>
    </location>
    <ligand>
        <name>L-threonine</name>
        <dbReference type="ChEBI" id="CHEBI:57926"/>
    </ligand>
</feature>
<dbReference type="EC" id="2.7.7.87" evidence="3 13"/>
<dbReference type="InterPro" id="IPR017945">
    <property type="entry name" value="DHBP_synth_RibB-like_a/b_dom"/>
</dbReference>
<feature type="binding site" evidence="14">
    <location>
        <position position="60"/>
    </location>
    <ligand>
        <name>ATP</name>
        <dbReference type="ChEBI" id="CHEBI:30616"/>
    </ligand>
</feature>
<protein>
    <recommendedName>
        <fullName evidence="4 13">Threonylcarbamoyl-AMP synthase</fullName>
        <shortName evidence="13">TC-AMP synthase</shortName>
        <ecNumber evidence="3 13">2.7.7.87</ecNumber>
    </recommendedName>
    <alternativeName>
        <fullName evidence="11 13">L-threonylcarbamoyladenylate synthase</fullName>
    </alternativeName>
</protein>
<keyword evidence="7 13" id="KW-0819">tRNA processing</keyword>
<dbReference type="GO" id="GO:0006450">
    <property type="term" value="P:regulation of translational fidelity"/>
    <property type="evidence" value="ECO:0007669"/>
    <property type="project" value="TreeGrafter"/>
</dbReference>
<dbReference type="FunFam" id="3.90.870.10:FF:000008">
    <property type="entry name" value="Threonylcarbamoyl-AMP synthase"/>
    <property type="match status" value="1"/>
</dbReference>
<keyword evidence="6 13" id="KW-0808">Transferase</keyword>
<evidence type="ECO:0000256" key="8">
    <source>
        <dbReference type="ARBA" id="ARBA00022695"/>
    </source>
</evidence>
<evidence type="ECO:0000259" key="15">
    <source>
        <dbReference type="PROSITE" id="PS51163"/>
    </source>
</evidence>
<feature type="domain" description="YrdC-like" evidence="15">
    <location>
        <begin position="15"/>
        <end position="201"/>
    </location>
</feature>
<dbReference type="GO" id="GO:0005737">
    <property type="term" value="C:cytoplasm"/>
    <property type="evidence" value="ECO:0007669"/>
    <property type="project" value="UniProtKB-SubCell"/>
</dbReference>
<evidence type="ECO:0000313" key="16">
    <source>
        <dbReference type="EMBL" id="OGG12667.1"/>
    </source>
</evidence>
<dbReference type="InterPro" id="IPR010923">
    <property type="entry name" value="T(6)A37_SUA5"/>
</dbReference>
<dbReference type="GO" id="GO:0003725">
    <property type="term" value="F:double-stranded RNA binding"/>
    <property type="evidence" value="ECO:0007669"/>
    <property type="project" value="UniProtKB-UniRule"/>
</dbReference>
<evidence type="ECO:0000256" key="14">
    <source>
        <dbReference type="PIRSR" id="PIRSR004930-1"/>
    </source>
</evidence>
<dbReference type="GO" id="GO:0000049">
    <property type="term" value="F:tRNA binding"/>
    <property type="evidence" value="ECO:0007669"/>
    <property type="project" value="TreeGrafter"/>
</dbReference>
<evidence type="ECO:0000256" key="5">
    <source>
        <dbReference type="ARBA" id="ARBA00022490"/>
    </source>
</evidence>
<evidence type="ECO:0000256" key="11">
    <source>
        <dbReference type="ARBA" id="ARBA00029774"/>
    </source>
</evidence>
<organism evidence="16 17">
    <name type="scientific">Candidatus Gottesmanbacteria bacterium RIFCSPHIGHO2_02_FULL_39_11</name>
    <dbReference type="NCBI Taxonomy" id="1798382"/>
    <lineage>
        <taxon>Bacteria</taxon>
        <taxon>Candidatus Gottesmaniibacteriota</taxon>
    </lineage>
</organism>
<dbReference type="GO" id="GO:0008033">
    <property type="term" value="P:tRNA processing"/>
    <property type="evidence" value="ECO:0007669"/>
    <property type="project" value="UniProtKB-KW"/>
</dbReference>
<dbReference type="PROSITE" id="PS51163">
    <property type="entry name" value="YRDC"/>
    <property type="match status" value="1"/>
</dbReference>
<dbReference type="EMBL" id="MFJL01000043">
    <property type="protein sequence ID" value="OGG12667.1"/>
    <property type="molecule type" value="Genomic_DNA"/>
</dbReference>
<feature type="binding site" evidence="14">
    <location>
        <position position="64"/>
    </location>
    <ligand>
        <name>ATP</name>
        <dbReference type="ChEBI" id="CHEBI:30616"/>
    </ligand>
</feature>
<dbReference type="Pfam" id="PF01300">
    <property type="entry name" value="Sua5_yciO_yrdC"/>
    <property type="match status" value="1"/>
</dbReference>
<dbReference type="STRING" id="1798382.A3D77_04080"/>